<dbReference type="EMBL" id="JARHTQ010000011">
    <property type="protein sequence ID" value="MDF2257655.1"/>
    <property type="molecule type" value="Genomic_DNA"/>
</dbReference>
<feature type="region of interest" description="Disordered" evidence="1">
    <location>
        <begin position="107"/>
        <end position="128"/>
    </location>
</feature>
<name>A0ABT5Z3N3_9ACTN</name>
<evidence type="ECO:0000256" key="1">
    <source>
        <dbReference type="SAM" id="MobiDB-lite"/>
    </source>
</evidence>
<reference evidence="2 3" key="1">
    <citation type="submission" date="2023-03" db="EMBL/GenBank/DDBJ databases">
        <title>Draft genome sequence of type strain Streptomyces ferralitis JCM 14344.</title>
        <authorList>
            <person name="Klaysubun C."/>
            <person name="Duangmal K."/>
        </authorList>
    </citation>
    <scope>NUCLEOTIDE SEQUENCE [LARGE SCALE GENOMIC DNA]</scope>
    <source>
        <strain evidence="2 3">JCM 14344</strain>
    </source>
</reference>
<gene>
    <name evidence="2" type="ORF">P2L57_18615</name>
</gene>
<organism evidence="2 3">
    <name type="scientific">Streptantibioticus ferralitis</name>
    <dbReference type="NCBI Taxonomy" id="236510"/>
    <lineage>
        <taxon>Bacteria</taxon>
        <taxon>Bacillati</taxon>
        <taxon>Actinomycetota</taxon>
        <taxon>Actinomycetes</taxon>
        <taxon>Kitasatosporales</taxon>
        <taxon>Streptomycetaceae</taxon>
        <taxon>Streptantibioticus</taxon>
    </lineage>
</organism>
<proteinExistence type="predicted"/>
<comment type="caution">
    <text evidence="2">The sequence shown here is derived from an EMBL/GenBank/DDBJ whole genome shotgun (WGS) entry which is preliminary data.</text>
</comment>
<dbReference type="Pfam" id="PF20117">
    <property type="entry name" value="DUF6507"/>
    <property type="match status" value="1"/>
</dbReference>
<protein>
    <submittedName>
        <fullName evidence="2">DUF6507 family protein</fullName>
    </submittedName>
</protein>
<dbReference type="InterPro" id="IPR045436">
    <property type="entry name" value="DUF6507"/>
</dbReference>
<evidence type="ECO:0000313" key="3">
    <source>
        <dbReference type="Proteomes" id="UP001220022"/>
    </source>
</evidence>
<keyword evidence="3" id="KW-1185">Reference proteome</keyword>
<dbReference type="Proteomes" id="UP001220022">
    <property type="component" value="Unassembled WGS sequence"/>
</dbReference>
<sequence length="128" mass="13133">MSHPQGKWNIDSAGVDGVLATTREVAGGLEGEAKSYAKNLEHAAGHAGKLSTEDGAIGAVGAALGQFALATEAALKFVFTRAGKSIDGAQNASNKYAIGDEQMAAEAQSKALEGTRIPPFHLAPQDKK</sequence>
<evidence type="ECO:0000313" key="2">
    <source>
        <dbReference type="EMBL" id="MDF2257655.1"/>
    </source>
</evidence>
<dbReference type="RefSeq" id="WP_275815893.1">
    <property type="nucleotide sequence ID" value="NZ_BAAANM010000022.1"/>
</dbReference>
<accession>A0ABT5Z3N3</accession>